<comment type="caution">
    <text evidence="1">The sequence shown here is derived from an EMBL/GenBank/DDBJ whole genome shotgun (WGS) entry which is preliminary data.</text>
</comment>
<evidence type="ECO:0000313" key="1">
    <source>
        <dbReference type="EMBL" id="GMS96427.1"/>
    </source>
</evidence>
<reference evidence="1" key="1">
    <citation type="submission" date="2023-10" db="EMBL/GenBank/DDBJ databases">
        <title>Genome assembly of Pristionchus species.</title>
        <authorList>
            <person name="Yoshida K."/>
            <person name="Sommer R.J."/>
        </authorList>
    </citation>
    <scope>NUCLEOTIDE SEQUENCE</scope>
    <source>
        <strain evidence="1">RS0144</strain>
    </source>
</reference>
<protein>
    <recommendedName>
        <fullName evidence="3">G protein-coupled receptor</fullName>
    </recommendedName>
</protein>
<dbReference type="AlphaFoldDB" id="A0AAV5TQ95"/>
<dbReference type="EMBL" id="BTSX01000004">
    <property type="protein sequence ID" value="GMS96427.1"/>
    <property type="molecule type" value="Genomic_DNA"/>
</dbReference>
<organism evidence="1 2">
    <name type="scientific">Pristionchus entomophagus</name>
    <dbReference type="NCBI Taxonomy" id="358040"/>
    <lineage>
        <taxon>Eukaryota</taxon>
        <taxon>Metazoa</taxon>
        <taxon>Ecdysozoa</taxon>
        <taxon>Nematoda</taxon>
        <taxon>Chromadorea</taxon>
        <taxon>Rhabditida</taxon>
        <taxon>Rhabditina</taxon>
        <taxon>Diplogasteromorpha</taxon>
        <taxon>Diplogasteroidea</taxon>
        <taxon>Neodiplogasteridae</taxon>
        <taxon>Pristionchus</taxon>
    </lineage>
</organism>
<name>A0AAV5TQ95_9BILA</name>
<evidence type="ECO:0000313" key="2">
    <source>
        <dbReference type="Proteomes" id="UP001432027"/>
    </source>
</evidence>
<sequence>KSKKLPKKLLSINLFFDICSWRPLNCFLRPSILQLFVEFLNPDILLQFQFNQVSEIKWVLLVHAAAVSSFRRSVFGCRRVVGVLWPSISFSRVSDTFLVSFTLAVSFPSIKYDESLGGVPSMCSNYNYYLLLPL</sequence>
<feature type="non-terminal residue" evidence="1">
    <location>
        <position position="1"/>
    </location>
</feature>
<evidence type="ECO:0008006" key="3">
    <source>
        <dbReference type="Google" id="ProtNLM"/>
    </source>
</evidence>
<gene>
    <name evidence="1" type="ORF">PENTCL1PPCAC_18602</name>
</gene>
<dbReference type="Proteomes" id="UP001432027">
    <property type="component" value="Unassembled WGS sequence"/>
</dbReference>
<proteinExistence type="predicted"/>
<keyword evidence="2" id="KW-1185">Reference proteome</keyword>
<accession>A0AAV5TQ95</accession>